<dbReference type="PANTHER" id="PTHR23519">
    <property type="entry name" value="AUTOPHAGY-RELATED PROTEIN 22"/>
    <property type="match status" value="1"/>
</dbReference>
<feature type="transmembrane region" description="Helical" evidence="8">
    <location>
        <begin position="122"/>
        <end position="144"/>
    </location>
</feature>
<protein>
    <recommendedName>
        <fullName evidence="8">Autophagy-related protein</fullName>
    </recommendedName>
</protein>
<feature type="transmembrane region" description="Helical" evidence="8">
    <location>
        <begin position="408"/>
        <end position="425"/>
    </location>
</feature>
<evidence type="ECO:0000256" key="3">
    <source>
        <dbReference type="ARBA" id="ARBA00022448"/>
    </source>
</evidence>
<evidence type="ECO:0000256" key="2">
    <source>
        <dbReference type="ARBA" id="ARBA00006978"/>
    </source>
</evidence>
<comment type="similarity">
    <text evidence="2 8">Belongs to the ATG22 family.</text>
</comment>
<dbReference type="GO" id="GO:0006865">
    <property type="term" value="P:amino acid transport"/>
    <property type="evidence" value="ECO:0007669"/>
    <property type="project" value="UniProtKB-KW"/>
</dbReference>
<evidence type="ECO:0000313" key="11">
    <source>
        <dbReference type="Proteomes" id="UP000275385"/>
    </source>
</evidence>
<feature type="transmembrane region" description="Helical" evidence="8">
    <location>
        <begin position="472"/>
        <end position="497"/>
    </location>
</feature>
<feature type="transmembrane region" description="Helical" evidence="8">
    <location>
        <begin position="282"/>
        <end position="304"/>
    </location>
</feature>
<dbReference type="EMBL" id="QVQW01000045">
    <property type="protein sequence ID" value="RKU43284.1"/>
    <property type="molecule type" value="Genomic_DNA"/>
</dbReference>
<keyword evidence="7 8" id="KW-0472">Membrane</keyword>
<comment type="subcellular location">
    <subcellularLocation>
        <location evidence="1 8">Vacuole membrane</location>
        <topology evidence="1 8">Multi-pass membrane protein</topology>
    </subcellularLocation>
</comment>
<evidence type="ECO:0000256" key="7">
    <source>
        <dbReference type="ARBA" id="ARBA00023136"/>
    </source>
</evidence>
<dbReference type="InterPro" id="IPR036259">
    <property type="entry name" value="MFS_trans_sf"/>
</dbReference>
<accession>A0A420Y5X1</accession>
<keyword evidence="6 8" id="KW-0072">Autophagy</keyword>
<dbReference type="AlphaFoldDB" id="A0A420Y5X1"/>
<evidence type="ECO:0000256" key="9">
    <source>
        <dbReference type="SAM" id="MobiDB-lite"/>
    </source>
</evidence>
<keyword evidence="4 8" id="KW-0812">Transmembrane</keyword>
<feature type="transmembrane region" description="Helical" evidence="8">
    <location>
        <begin position="341"/>
        <end position="364"/>
    </location>
</feature>
<evidence type="ECO:0000256" key="8">
    <source>
        <dbReference type="RuleBase" id="RU363073"/>
    </source>
</evidence>
<dbReference type="GO" id="GO:0005774">
    <property type="term" value="C:vacuolar membrane"/>
    <property type="evidence" value="ECO:0007669"/>
    <property type="project" value="UniProtKB-SubCell"/>
</dbReference>
<dbReference type="InterPro" id="IPR050495">
    <property type="entry name" value="ATG22/LtaA_families"/>
</dbReference>
<keyword evidence="8" id="KW-0926">Vacuole</keyword>
<keyword evidence="11" id="KW-1185">Reference proteome</keyword>
<keyword evidence="8" id="KW-0029">Amino-acid transport</keyword>
<dbReference type="STRING" id="177199.A0A420Y5X1"/>
<dbReference type="Pfam" id="PF11700">
    <property type="entry name" value="ATG22"/>
    <property type="match status" value="1"/>
</dbReference>
<feature type="transmembrane region" description="Helical" evidence="8">
    <location>
        <begin position="187"/>
        <end position="210"/>
    </location>
</feature>
<evidence type="ECO:0000256" key="4">
    <source>
        <dbReference type="ARBA" id="ARBA00022692"/>
    </source>
</evidence>
<comment type="function">
    <text evidence="8">Vacuolar effluxer which mediate the efflux of amino acids resulting from autophagic degradation. The release of autophagic amino acids allows the maintenance of protein synthesis and viability during nitrogen starvation.</text>
</comment>
<dbReference type="PANTHER" id="PTHR23519:SF5">
    <property type="entry name" value="AUTOPHAGY-RELATED PROTEIN"/>
    <property type="match status" value="1"/>
</dbReference>
<evidence type="ECO:0000256" key="5">
    <source>
        <dbReference type="ARBA" id="ARBA00022989"/>
    </source>
</evidence>
<feature type="transmembrane region" description="Helical" evidence="8">
    <location>
        <begin position="376"/>
        <end position="396"/>
    </location>
</feature>
<keyword evidence="3 8" id="KW-0813">Transport</keyword>
<feature type="region of interest" description="Disordered" evidence="9">
    <location>
        <begin position="1"/>
        <end position="65"/>
    </location>
</feature>
<feature type="transmembrane region" description="Helical" evidence="8">
    <location>
        <begin position="509"/>
        <end position="528"/>
    </location>
</feature>
<feature type="transmembrane region" description="Helical" evidence="8">
    <location>
        <begin position="445"/>
        <end position="465"/>
    </location>
</feature>
<feature type="transmembrane region" description="Helical" evidence="8">
    <location>
        <begin position="247"/>
        <end position="270"/>
    </location>
</feature>
<feature type="transmembrane region" description="Helical" evidence="8">
    <location>
        <begin position="156"/>
        <end position="175"/>
    </location>
</feature>
<comment type="caution">
    <text evidence="10">The sequence shown here is derived from an EMBL/GenBank/DDBJ whole genome shotgun (WGS) entry which is preliminary data.</text>
</comment>
<dbReference type="Proteomes" id="UP000275385">
    <property type="component" value="Unassembled WGS sequence"/>
</dbReference>
<dbReference type="OrthoDB" id="42657at2759"/>
<evidence type="ECO:0000256" key="6">
    <source>
        <dbReference type="ARBA" id="ARBA00023006"/>
    </source>
</evidence>
<dbReference type="SUPFAM" id="SSF103473">
    <property type="entry name" value="MFS general substrate transporter"/>
    <property type="match status" value="2"/>
</dbReference>
<gene>
    <name evidence="10" type="ORF">DL546_006437</name>
</gene>
<keyword evidence="5 8" id="KW-1133">Transmembrane helix</keyword>
<dbReference type="InterPro" id="IPR024671">
    <property type="entry name" value="Atg22-like"/>
</dbReference>
<name>A0A420Y5X1_9PEZI</name>
<proteinExistence type="inferred from homology"/>
<evidence type="ECO:0000256" key="1">
    <source>
        <dbReference type="ARBA" id="ARBA00004128"/>
    </source>
</evidence>
<organism evidence="10 11">
    <name type="scientific">Coniochaeta pulveracea</name>
    <dbReference type="NCBI Taxonomy" id="177199"/>
    <lineage>
        <taxon>Eukaryota</taxon>
        <taxon>Fungi</taxon>
        <taxon>Dikarya</taxon>
        <taxon>Ascomycota</taxon>
        <taxon>Pezizomycotina</taxon>
        <taxon>Sordariomycetes</taxon>
        <taxon>Sordariomycetidae</taxon>
        <taxon>Coniochaetales</taxon>
        <taxon>Coniochaetaceae</taxon>
        <taxon>Coniochaeta</taxon>
    </lineage>
</organism>
<dbReference type="GO" id="GO:0006914">
    <property type="term" value="P:autophagy"/>
    <property type="evidence" value="ECO:0007669"/>
    <property type="project" value="UniProtKB-KW"/>
</dbReference>
<dbReference type="Gene3D" id="1.20.1250.20">
    <property type="entry name" value="MFS general substrate transporter like domains"/>
    <property type="match status" value="1"/>
</dbReference>
<sequence>MFPSPIPDPRAQATSNNTDDKSGAVGVVGLDGFNAAGESKDVDPRSQSGALDVDVEDEQNGSVLTPPDALVERPELWSYYVYYIGLNGLGPFNFGPTAFQNLLSQAAPESGLLRFAGSDRDVASIVLVANGISFALQAVLFLFIGSYADFGTGRRWILVFWSLVAFGIGFAWLGVDKPEQWHTAAALYMVGLISYQLTLTYWTAAFPALARNTGRSQEAFRSMEQGAVEEAHYNQVREMERSRISNVAFYVQSLGELVILAIIVGVMFAVHVNDSVEANNRGLSVLIATATAFAVALALPWFWYEETRPGLPLPKGKTIFTAGFWQLKEALSKIWHLKQSLIYLVGYFLLGDSLNTTVTVIGTLQNEVVAYNTLQLTYLLIVGIAAQAAGIGAYWWLQKRFQLSAKTMFNAIMAAIILLDLWGMIGNWTQKFGFHNLWEIWCYQAFYGLFVCQWYSYSQILISAVSPPRYEFFFFSLFSIIGKTSSFIGPLVSSAIIDRTPNKSNNSAPFYFLFGLTLLSAAFIWFFLDLDKAAEEQRAFLKQEMAKLEDSQLSSPPV</sequence>
<reference evidence="10 11" key="1">
    <citation type="submission" date="2018-08" db="EMBL/GenBank/DDBJ databases">
        <title>Draft genome of the lignicolous fungus Coniochaeta pulveracea.</title>
        <authorList>
            <person name="Borstlap C.J."/>
            <person name="De Witt R.N."/>
            <person name="Botha A."/>
            <person name="Volschenk H."/>
        </authorList>
    </citation>
    <scope>NUCLEOTIDE SEQUENCE [LARGE SCALE GENOMIC DNA]</scope>
    <source>
        <strain evidence="10 11">CAB683</strain>
    </source>
</reference>
<evidence type="ECO:0000313" key="10">
    <source>
        <dbReference type="EMBL" id="RKU43284.1"/>
    </source>
</evidence>